<sequence length="245" mass="28296">MARVKVIHPEGQLRKYYIFSPFLRIFHWIMVWCIAGLFVTGLWIMDPVSGGPGVEPALADWRLSLDLVRNVHFLLGFIFTASFVLRIYGWIINRGDRLLPKFWTTKYMEEMVEVGLHYSLLKYSHKPYLRNPLARGSYLALYVMVLVEIVTGFAMYFMPNSTGLPATIFGWSIGMYGEMIFHWVHHCFAWFIIFFAMGHVYMVFRADLMEREGEAGSMFSGAKTLAHVPSDIDDLKDKDGKIAED</sequence>
<keyword evidence="5" id="KW-0349">Heme</keyword>
<evidence type="ECO:0000256" key="3">
    <source>
        <dbReference type="ARBA" id="ARBA00022448"/>
    </source>
</evidence>
<dbReference type="GO" id="GO:0020037">
    <property type="term" value="F:heme binding"/>
    <property type="evidence" value="ECO:0007669"/>
    <property type="project" value="TreeGrafter"/>
</dbReference>
<gene>
    <name evidence="14" type="primary">hyaC</name>
    <name evidence="14" type="ORF">SAMEA4364220_01857</name>
</gene>
<proteinExistence type="inferred from homology"/>
<feature type="transmembrane region" description="Helical" evidence="12">
    <location>
        <begin position="21"/>
        <end position="45"/>
    </location>
</feature>
<feature type="domain" description="Cytochrome b561 bacterial/Ni-hydrogenase" evidence="13">
    <location>
        <begin position="19"/>
        <end position="221"/>
    </location>
</feature>
<comment type="subcellular location">
    <subcellularLocation>
        <location evidence="1">Cell membrane</location>
        <topology evidence="1">Multi-pass membrane protein</topology>
    </subcellularLocation>
</comment>
<dbReference type="InterPro" id="IPR000516">
    <property type="entry name" value="Ni-dep_Hydgase_cyt-B"/>
</dbReference>
<dbReference type="PANTHER" id="PTHR30485:SF0">
    <property type="entry name" value="NI_FE-HYDROGENASE 1 B-TYPE CYTOCHROME SUBUNIT-RELATED"/>
    <property type="match status" value="1"/>
</dbReference>
<keyword evidence="3" id="KW-0813">Transport</keyword>
<keyword evidence="7" id="KW-0479">Metal-binding</keyword>
<name>A0A239U2W4_9FIRM</name>
<evidence type="ECO:0000256" key="5">
    <source>
        <dbReference type="ARBA" id="ARBA00022617"/>
    </source>
</evidence>
<feature type="transmembrane region" description="Helical" evidence="12">
    <location>
        <begin position="179"/>
        <end position="204"/>
    </location>
</feature>
<reference evidence="14 15" key="1">
    <citation type="submission" date="2017-06" db="EMBL/GenBank/DDBJ databases">
        <authorList>
            <consortium name="Pathogen Informatics"/>
        </authorList>
    </citation>
    <scope>NUCLEOTIDE SEQUENCE [LARGE SCALE GENOMIC DNA]</scope>
    <source>
        <strain evidence="14 15">NCTC10570</strain>
    </source>
</reference>
<dbReference type="InterPro" id="IPR051542">
    <property type="entry name" value="Hydrogenase_cytochrome"/>
</dbReference>
<evidence type="ECO:0000256" key="4">
    <source>
        <dbReference type="ARBA" id="ARBA00022475"/>
    </source>
</evidence>
<feature type="transmembrane region" description="Helical" evidence="12">
    <location>
        <begin position="139"/>
        <end position="159"/>
    </location>
</feature>
<keyword evidence="15" id="KW-1185">Reference proteome</keyword>
<dbReference type="AlphaFoldDB" id="A0A239U2W4"/>
<protein>
    <submittedName>
        <fullName evidence="14">Probable Ni/Fe-hydrogenase 1 B-type cytochrome subunit</fullName>
    </submittedName>
</protein>
<dbReference type="EMBL" id="LT906446">
    <property type="protein sequence ID" value="SNV03748.1"/>
    <property type="molecule type" value="Genomic_DNA"/>
</dbReference>
<evidence type="ECO:0000313" key="15">
    <source>
        <dbReference type="Proteomes" id="UP000215383"/>
    </source>
</evidence>
<organism evidence="14 15">
    <name type="scientific">Megamonas hypermegale</name>
    <dbReference type="NCBI Taxonomy" id="158847"/>
    <lineage>
        <taxon>Bacteria</taxon>
        <taxon>Bacillati</taxon>
        <taxon>Bacillota</taxon>
        <taxon>Negativicutes</taxon>
        <taxon>Selenomonadales</taxon>
        <taxon>Selenomonadaceae</taxon>
        <taxon>Megamonas</taxon>
    </lineage>
</organism>
<dbReference type="InterPro" id="IPR016174">
    <property type="entry name" value="Di-haem_cyt_TM"/>
</dbReference>
<dbReference type="Proteomes" id="UP000215383">
    <property type="component" value="Chromosome 1"/>
</dbReference>
<dbReference type="GO" id="GO:0005886">
    <property type="term" value="C:plasma membrane"/>
    <property type="evidence" value="ECO:0007669"/>
    <property type="project" value="UniProtKB-SubCell"/>
</dbReference>
<keyword evidence="4" id="KW-1003">Cell membrane</keyword>
<dbReference type="Gene3D" id="1.20.950.20">
    <property type="entry name" value="Transmembrane di-heme cytochromes, Chain C"/>
    <property type="match status" value="1"/>
</dbReference>
<keyword evidence="9 12" id="KW-1133">Transmembrane helix</keyword>
<evidence type="ECO:0000256" key="11">
    <source>
        <dbReference type="ARBA" id="ARBA00023136"/>
    </source>
</evidence>
<keyword evidence="8" id="KW-0249">Electron transport</keyword>
<dbReference type="GO" id="GO:0009055">
    <property type="term" value="F:electron transfer activity"/>
    <property type="evidence" value="ECO:0007669"/>
    <property type="project" value="InterPro"/>
</dbReference>
<comment type="similarity">
    <text evidence="2">Belongs to the HupC/HyaC/HydC family.</text>
</comment>
<dbReference type="PANTHER" id="PTHR30485">
    <property type="entry name" value="NI/FE-HYDROGENASE 1 B-TYPE CYTOCHROME SUBUNIT"/>
    <property type="match status" value="1"/>
</dbReference>
<dbReference type="GO" id="GO:0022904">
    <property type="term" value="P:respiratory electron transport chain"/>
    <property type="evidence" value="ECO:0007669"/>
    <property type="project" value="InterPro"/>
</dbReference>
<evidence type="ECO:0000256" key="2">
    <source>
        <dbReference type="ARBA" id="ARBA00008622"/>
    </source>
</evidence>
<evidence type="ECO:0000256" key="9">
    <source>
        <dbReference type="ARBA" id="ARBA00022989"/>
    </source>
</evidence>
<evidence type="ECO:0000256" key="1">
    <source>
        <dbReference type="ARBA" id="ARBA00004651"/>
    </source>
</evidence>
<dbReference type="GeneID" id="78507845"/>
<dbReference type="InterPro" id="IPR011577">
    <property type="entry name" value="Cyt_b561_bac/Ni-Hgenase"/>
</dbReference>
<evidence type="ECO:0000313" key="14">
    <source>
        <dbReference type="EMBL" id="SNV03748.1"/>
    </source>
</evidence>
<dbReference type="PRINTS" id="PR00161">
    <property type="entry name" value="NIHGNASECYTB"/>
</dbReference>
<dbReference type="RefSeq" id="WP_036254133.1">
    <property type="nucleotide sequence ID" value="NZ_LT906446.1"/>
</dbReference>
<evidence type="ECO:0000256" key="10">
    <source>
        <dbReference type="ARBA" id="ARBA00023004"/>
    </source>
</evidence>
<evidence type="ECO:0000256" key="8">
    <source>
        <dbReference type="ARBA" id="ARBA00022982"/>
    </source>
</evidence>
<evidence type="ECO:0000256" key="7">
    <source>
        <dbReference type="ARBA" id="ARBA00022723"/>
    </source>
</evidence>
<evidence type="ECO:0000259" key="13">
    <source>
        <dbReference type="Pfam" id="PF01292"/>
    </source>
</evidence>
<keyword evidence="10" id="KW-0408">Iron</keyword>
<dbReference type="SUPFAM" id="SSF81342">
    <property type="entry name" value="Transmembrane di-heme cytochromes"/>
    <property type="match status" value="1"/>
</dbReference>
<dbReference type="Pfam" id="PF01292">
    <property type="entry name" value="Ni_hydr_CYTB"/>
    <property type="match status" value="1"/>
</dbReference>
<keyword evidence="6 12" id="KW-0812">Transmembrane</keyword>
<accession>A0A239U2W4</accession>
<dbReference type="GO" id="GO:0005506">
    <property type="term" value="F:iron ion binding"/>
    <property type="evidence" value="ECO:0007669"/>
    <property type="project" value="InterPro"/>
</dbReference>
<feature type="transmembrane region" description="Helical" evidence="12">
    <location>
        <begin position="71"/>
        <end position="91"/>
    </location>
</feature>
<dbReference type="eggNOG" id="COG1969">
    <property type="taxonomic scope" value="Bacteria"/>
</dbReference>
<evidence type="ECO:0000256" key="6">
    <source>
        <dbReference type="ARBA" id="ARBA00022692"/>
    </source>
</evidence>
<evidence type="ECO:0000256" key="12">
    <source>
        <dbReference type="SAM" id="Phobius"/>
    </source>
</evidence>
<keyword evidence="11 12" id="KW-0472">Membrane</keyword>